<accession>A0ABQ3V728</accession>
<protein>
    <recommendedName>
        <fullName evidence="1">DUF4113 domain-containing protein</fullName>
    </recommendedName>
</protein>
<name>A0ABQ3V728_9CHLR</name>
<reference evidence="2 3" key="1">
    <citation type="journal article" date="2021" name="Int. J. Syst. Evol. Microbiol.">
        <title>Reticulibacter mediterranei gen. nov., sp. nov., within the new family Reticulibacteraceae fam. nov., and Ktedonospora formicarum gen. nov., sp. nov., Ktedonobacter robiniae sp. nov., Dictyobacter formicarum sp. nov. and Dictyobacter arantiisoli sp. nov., belonging to the class Ktedonobacteria.</title>
        <authorList>
            <person name="Yabe S."/>
            <person name="Zheng Y."/>
            <person name="Wang C.M."/>
            <person name="Sakai Y."/>
            <person name="Abe K."/>
            <person name="Yokota A."/>
            <person name="Donadio S."/>
            <person name="Cavaletti L."/>
            <person name="Monciardini P."/>
        </authorList>
    </citation>
    <scope>NUCLEOTIDE SEQUENCE [LARGE SCALE GENOMIC DNA]</scope>
    <source>
        <strain evidence="2 3">SOSP1-30</strain>
    </source>
</reference>
<comment type="caution">
    <text evidence="2">The sequence shown here is derived from an EMBL/GenBank/DDBJ whole genome shotgun (WGS) entry which is preliminary data.</text>
</comment>
<sequence>MREGEKNEGGEGYARQERVMDLVDAINEQWDRRTLRFGSQGTQRTWFMR</sequence>
<proteinExistence type="predicted"/>
<dbReference type="EMBL" id="BNJG01000006">
    <property type="protein sequence ID" value="GHO60799.1"/>
    <property type="molecule type" value="Genomic_DNA"/>
</dbReference>
<organism evidence="2 3">
    <name type="scientific">Ktedonobacter robiniae</name>
    <dbReference type="NCBI Taxonomy" id="2778365"/>
    <lineage>
        <taxon>Bacteria</taxon>
        <taxon>Bacillati</taxon>
        <taxon>Chloroflexota</taxon>
        <taxon>Ktedonobacteria</taxon>
        <taxon>Ktedonobacterales</taxon>
        <taxon>Ktedonobacteraceae</taxon>
        <taxon>Ktedonobacter</taxon>
    </lineage>
</organism>
<gene>
    <name evidence="2" type="ORF">KSB_92740</name>
</gene>
<evidence type="ECO:0000313" key="2">
    <source>
        <dbReference type="EMBL" id="GHO60799.1"/>
    </source>
</evidence>
<dbReference type="InterPro" id="IPR025188">
    <property type="entry name" value="DUF4113"/>
</dbReference>
<keyword evidence="3" id="KW-1185">Reference proteome</keyword>
<evidence type="ECO:0000259" key="1">
    <source>
        <dbReference type="Pfam" id="PF13438"/>
    </source>
</evidence>
<dbReference type="Proteomes" id="UP000654345">
    <property type="component" value="Unassembled WGS sequence"/>
</dbReference>
<feature type="domain" description="DUF4113" evidence="1">
    <location>
        <begin position="17"/>
        <end position="49"/>
    </location>
</feature>
<dbReference type="Pfam" id="PF13438">
    <property type="entry name" value="DUF4113"/>
    <property type="match status" value="1"/>
</dbReference>
<dbReference type="RefSeq" id="WP_201376827.1">
    <property type="nucleotide sequence ID" value="NZ_BNJG01000006.1"/>
</dbReference>
<evidence type="ECO:0000313" key="3">
    <source>
        <dbReference type="Proteomes" id="UP000654345"/>
    </source>
</evidence>